<evidence type="ECO:0000313" key="1">
    <source>
        <dbReference type="EMBL" id="MDW5593257.1"/>
    </source>
</evidence>
<comment type="caution">
    <text evidence="1">The sequence shown here is derived from an EMBL/GenBank/DDBJ whole genome shotgun (WGS) entry which is preliminary data.</text>
</comment>
<reference evidence="2" key="1">
    <citation type="submission" date="2023-07" db="EMBL/GenBank/DDBJ databases">
        <title>Conexibacter stalactiti sp. nov., isolated from stalactites in a lava cave and emended description of the genus Conexibacter.</title>
        <authorList>
            <person name="Lee S.D."/>
        </authorList>
    </citation>
    <scope>NUCLEOTIDE SEQUENCE [LARGE SCALE GENOMIC DNA]</scope>
    <source>
        <strain evidence="2">KCTC 39840</strain>
    </source>
</reference>
<keyword evidence="2" id="KW-1185">Reference proteome</keyword>
<name>A0ABU4HKM9_9ACTN</name>
<evidence type="ECO:0008006" key="3">
    <source>
        <dbReference type="Google" id="ProtNLM"/>
    </source>
</evidence>
<protein>
    <recommendedName>
        <fullName evidence="3">Homing endonuclease LAGLIDADG domain-containing protein</fullName>
    </recommendedName>
</protein>
<evidence type="ECO:0000313" key="2">
    <source>
        <dbReference type="Proteomes" id="UP001284601"/>
    </source>
</evidence>
<accession>A0ABU4HKM9</accession>
<dbReference type="Proteomes" id="UP001284601">
    <property type="component" value="Unassembled WGS sequence"/>
</dbReference>
<gene>
    <name evidence="1" type="ORF">R7226_02835</name>
</gene>
<dbReference type="EMBL" id="JAWSTH010000004">
    <property type="protein sequence ID" value="MDW5593257.1"/>
    <property type="molecule type" value="Genomic_DNA"/>
</dbReference>
<sequence length="120" mass="13737">MSELTEFEQGLVIGVLIGEGSFGGDGKQPQVTVRMHTRHQALFELLMRLFPRTKLYGPYHHGDRSYYQWMARGQALVEDVLPLLERSLLADYDGHAAARFDEMTTKYADYIARVRSRADT</sequence>
<dbReference type="RefSeq" id="WP_318595518.1">
    <property type="nucleotide sequence ID" value="NZ_JAWSTH010000004.1"/>
</dbReference>
<organism evidence="1 2">
    <name type="scientific">Conexibacter stalactiti</name>
    <dbReference type="NCBI Taxonomy" id="1940611"/>
    <lineage>
        <taxon>Bacteria</taxon>
        <taxon>Bacillati</taxon>
        <taxon>Actinomycetota</taxon>
        <taxon>Thermoleophilia</taxon>
        <taxon>Solirubrobacterales</taxon>
        <taxon>Conexibacteraceae</taxon>
        <taxon>Conexibacter</taxon>
    </lineage>
</organism>
<proteinExistence type="predicted"/>